<protein>
    <submittedName>
        <fullName evidence="2">Uncharacterized protein</fullName>
    </submittedName>
</protein>
<organism evidence="2 3">
    <name type="scientific">Protopolystoma xenopodis</name>
    <dbReference type="NCBI Taxonomy" id="117903"/>
    <lineage>
        <taxon>Eukaryota</taxon>
        <taxon>Metazoa</taxon>
        <taxon>Spiralia</taxon>
        <taxon>Lophotrochozoa</taxon>
        <taxon>Platyhelminthes</taxon>
        <taxon>Monogenea</taxon>
        <taxon>Polyopisthocotylea</taxon>
        <taxon>Polystomatidea</taxon>
        <taxon>Polystomatidae</taxon>
        <taxon>Protopolystoma</taxon>
    </lineage>
</organism>
<accession>A0A448XQ53</accession>
<dbReference type="Proteomes" id="UP000784294">
    <property type="component" value="Unassembled WGS sequence"/>
</dbReference>
<evidence type="ECO:0000313" key="3">
    <source>
        <dbReference type="Proteomes" id="UP000784294"/>
    </source>
</evidence>
<evidence type="ECO:0000256" key="1">
    <source>
        <dbReference type="SAM" id="MobiDB-lite"/>
    </source>
</evidence>
<name>A0A448XQ53_9PLAT</name>
<sequence>MQVHGNTSSLTSSSSTLSGRASSDTPPLGQRTQSLLQTQLEEEEDEAEEVQVEGLAEELSQVILPTFQMHFEKIASGNLQLEMSQPAPLTSRGTSVFSFPTLSPVEIPESNVTDSGSKSFDSNNVIKQDILQSRESYPKERKPARPHWRRLGAERKAITSKAHLLSAISSPVNSASLPLETVPLIPTTETPIVGADSLICIQTRQNRQPKFALKPFPMIKNSYRGHQSHGDLSLSSFNKETGSSISQTKVCDPGMRTSHSLNDANMTENLK</sequence>
<feature type="compositionally biased region" description="Polar residues" evidence="1">
    <location>
        <begin position="257"/>
        <end position="271"/>
    </location>
</feature>
<comment type="caution">
    <text evidence="2">The sequence shown here is derived from an EMBL/GenBank/DDBJ whole genome shotgun (WGS) entry which is preliminary data.</text>
</comment>
<keyword evidence="3" id="KW-1185">Reference proteome</keyword>
<gene>
    <name evidence="2" type="ORF">PXEA_LOCUS35580</name>
</gene>
<feature type="region of interest" description="Disordered" evidence="1">
    <location>
        <begin position="1"/>
        <end position="34"/>
    </location>
</feature>
<feature type="compositionally biased region" description="Low complexity" evidence="1">
    <location>
        <begin position="7"/>
        <end position="18"/>
    </location>
</feature>
<feature type="region of interest" description="Disordered" evidence="1">
    <location>
        <begin position="131"/>
        <end position="151"/>
    </location>
</feature>
<reference evidence="2" key="1">
    <citation type="submission" date="2018-11" db="EMBL/GenBank/DDBJ databases">
        <authorList>
            <consortium name="Pathogen Informatics"/>
        </authorList>
    </citation>
    <scope>NUCLEOTIDE SEQUENCE</scope>
</reference>
<dbReference type="EMBL" id="CAAALY010272775">
    <property type="protein sequence ID" value="VEL42140.1"/>
    <property type="molecule type" value="Genomic_DNA"/>
</dbReference>
<feature type="region of interest" description="Disordered" evidence="1">
    <location>
        <begin position="245"/>
        <end position="271"/>
    </location>
</feature>
<evidence type="ECO:0000313" key="2">
    <source>
        <dbReference type="EMBL" id="VEL42140.1"/>
    </source>
</evidence>
<dbReference type="AlphaFoldDB" id="A0A448XQ53"/>
<proteinExistence type="predicted"/>